<dbReference type="PANTHER" id="PTHR30055:SF146">
    <property type="entry name" value="HTH-TYPE TRANSCRIPTIONAL DUAL REGULATOR CECR"/>
    <property type="match status" value="1"/>
</dbReference>
<sequence length="227" mass="24599">MPTLLGRPKTTTSRKRLSPDGAVAQSGKGLVVLDAARVVFLANGFNAATTDMIQQAAGVSKSTVYSYYPNKEALFVAVVEAECELFLKTVRQRKFPEGCLVDILNSITLAYLEIVLSRDGMALYRAIVSEAARFPDLGRRFYLAGPGAMNNIVAETLAAAELRGELDLGSIGRDSAAALLVNMVRGEAQMQCLTHTEFSVSAAQRDRWVKDAVTTFVRAFQKNASDN</sequence>
<dbReference type="Gene3D" id="1.10.10.60">
    <property type="entry name" value="Homeodomain-like"/>
    <property type="match status" value="1"/>
</dbReference>
<dbReference type="Pfam" id="PF14246">
    <property type="entry name" value="TetR_C_7"/>
    <property type="match status" value="1"/>
</dbReference>
<evidence type="ECO:0000256" key="1">
    <source>
        <dbReference type="ARBA" id="ARBA00023125"/>
    </source>
</evidence>
<dbReference type="InterPro" id="IPR001647">
    <property type="entry name" value="HTH_TetR"/>
</dbReference>
<evidence type="ECO:0000256" key="2">
    <source>
        <dbReference type="PROSITE-ProRule" id="PRU00335"/>
    </source>
</evidence>
<evidence type="ECO:0000256" key="3">
    <source>
        <dbReference type="SAM" id="MobiDB-lite"/>
    </source>
</evidence>
<dbReference type="InterPro" id="IPR009057">
    <property type="entry name" value="Homeodomain-like_sf"/>
</dbReference>
<dbReference type="PANTHER" id="PTHR30055">
    <property type="entry name" value="HTH-TYPE TRANSCRIPTIONAL REGULATOR RUTR"/>
    <property type="match status" value="1"/>
</dbReference>
<dbReference type="Gene3D" id="1.10.357.10">
    <property type="entry name" value="Tetracycline Repressor, domain 2"/>
    <property type="match status" value="1"/>
</dbReference>
<feature type="region of interest" description="Disordered" evidence="3">
    <location>
        <begin position="1"/>
        <end position="21"/>
    </location>
</feature>
<reference evidence="5 6" key="1">
    <citation type="journal article" date="2024" name="Chem. Sci.">
        <title>Discovery of megapolipeptins by genome mining of a Burkholderiales bacteria collection.</title>
        <authorList>
            <person name="Paulo B.S."/>
            <person name="Recchia M.J.J."/>
            <person name="Lee S."/>
            <person name="Fergusson C.H."/>
            <person name="Romanowski S.B."/>
            <person name="Hernandez A."/>
            <person name="Krull N."/>
            <person name="Liu D.Y."/>
            <person name="Cavanagh H."/>
            <person name="Bos A."/>
            <person name="Gray C.A."/>
            <person name="Murphy B.T."/>
            <person name="Linington R.G."/>
            <person name="Eustaquio A.S."/>
        </authorList>
    </citation>
    <scope>NUCLEOTIDE SEQUENCE [LARGE SCALE GENOMIC DNA]</scope>
    <source>
        <strain evidence="5 6">RL17-350-BIC-A</strain>
    </source>
</reference>
<dbReference type="PROSITE" id="PS50977">
    <property type="entry name" value="HTH_TETR_2"/>
    <property type="match status" value="1"/>
</dbReference>
<organism evidence="5 6">
    <name type="scientific">Paraburkholderia dipogonis</name>
    <dbReference type="NCBI Taxonomy" id="1211383"/>
    <lineage>
        <taxon>Bacteria</taxon>
        <taxon>Pseudomonadati</taxon>
        <taxon>Pseudomonadota</taxon>
        <taxon>Betaproteobacteria</taxon>
        <taxon>Burkholderiales</taxon>
        <taxon>Burkholderiaceae</taxon>
        <taxon>Paraburkholderia</taxon>
    </lineage>
</organism>
<feature type="domain" description="HTH tetR-type" evidence="4">
    <location>
        <begin position="26"/>
        <end position="86"/>
    </location>
</feature>
<dbReference type="RefSeq" id="WP_408183618.1">
    <property type="nucleotide sequence ID" value="NZ_JAQQEZ010000125.1"/>
</dbReference>
<dbReference type="SUPFAM" id="SSF48498">
    <property type="entry name" value="Tetracyclin repressor-like, C-terminal domain"/>
    <property type="match status" value="1"/>
</dbReference>
<keyword evidence="6" id="KW-1185">Reference proteome</keyword>
<keyword evidence="1 2" id="KW-0238">DNA-binding</keyword>
<dbReference type="Proteomes" id="UP001629230">
    <property type="component" value="Unassembled WGS sequence"/>
</dbReference>
<evidence type="ECO:0000313" key="6">
    <source>
        <dbReference type="Proteomes" id="UP001629230"/>
    </source>
</evidence>
<feature type="DNA-binding region" description="H-T-H motif" evidence="2">
    <location>
        <begin position="49"/>
        <end position="68"/>
    </location>
</feature>
<gene>
    <name evidence="5" type="ORF">PQR57_47670</name>
</gene>
<name>A0ABW9B8K1_9BURK</name>
<dbReference type="PRINTS" id="PR00455">
    <property type="entry name" value="HTHTETR"/>
</dbReference>
<proteinExistence type="predicted"/>
<dbReference type="InterPro" id="IPR036271">
    <property type="entry name" value="Tet_transcr_reg_TetR-rel_C_sf"/>
</dbReference>
<dbReference type="SUPFAM" id="SSF46689">
    <property type="entry name" value="Homeodomain-like"/>
    <property type="match status" value="1"/>
</dbReference>
<protein>
    <submittedName>
        <fullName evidence="5">TetR/AcrR family transcriptional regulator</fullName>
    </submittedName>
</protein>
<dbReference type="InterPro" id="IPR050109">
    <property type="entry name" value="HTH-type_TetR-like_transc_reg"/>
</dbReference>
<dbReference type="InterPro" id="IPR039536">
    <property type="entry name" value="TetR_C_Proteobacteria"/>
</dbReference>
<evidence type="ECO:0000259" key="4">
    <source>
        <dbReference type="PROSITE" id="PS50977"/>
    </source>
</evidence>
<evidence type="ECO:0000313" key="5">
    <source>
        <dbReference type="EMBL" id="MFM0008546.1"/>
    </source>
</evidence>
<dbReference type="EMBL" id="JAQQEZ010000125">
    <property type="protein sequence ID" value="MFM0008546.1"/>
    <property type="molecule type" value="Genomic_DNA"/>
</dbReference>
<accession>A0ABW9B8K1</accession>
<dbReference type="Pfam" id="PF00440">
    <property type="entry name" value="TetR_N"/>
    <property type="match status" value="1"/>
</dbReference>
<comment type="caution">
    <text evidence="5">The sequence shown here is derived from an EMBL/GenBank/DDBJ whole genome shotgun (WGS) entry which is preliminary data.</text>
</comment>